<feature type="transmembrane region" description="Helical" evidence="2">
    <location>
        <begin position="38"/>
        <end position="60"/>
    </location>
</feature>
<protein>
    <recommendedName>
        <fullName evidence="3">Phosphatidic acid phosphatase type 2/haloperoxidase domain-containing protein</fullName>
    </recommendedName>
</protein>
<dbReference type="Proteomes" id="UP001143370">
    <property type="component" value="Unassembled WGS sequence"/>
</dbReference>
<proteinExistence type="predicted"/>
<accession>A0A9W6MXX0</accession>
<evidence type="ECO:0000256" key="2">
    <source>
        <dbReference type="SAM" id="Phobius"/>
    </source>
</evidence>
<reference evidence="4" key="2">
    <citation type="submission" date="2023-01" db="EMBL/GenBank/DDBJ databases">
        <authorList>
            <person name="Sun Q."/>
            <person name="Evtushenko L."/>
        </authorList>
    </citation>
    <scope>NUCLEOTIDE SEQUENCE</scope>
    <source>
        <strain evidence="4">VKM B-2484</strain>
    </source>
</reference>
<dbReference type="Pfam" id="PF01569">
    <property type="entry name" value="PAP2"/>
    <property type="match status" value="1"/>
</dbReference>
<evidence type="ECO:0000259" key="3">
    <source>
        <dbReference type="Pfam" id="PF01569"/>
    </source>
</evidence>
<evidence type="ECO:0000256" key="1">
    <source>
        <dbReference type="SAM" id="MobiDB-lite"/>
    </source>
</evidence>
<dbReference type="Gene3D" id="1.20.144.10">
    <property type="entry name" value="Phosphatidic acid phosphatase type 2/haloperoxidase"/>
    <property type="match status" value="1"/>
</dbReference>
<feature type="transmembrane region" description="Helical" evidence="2">
    <location>
        <begin position="72"/>
        <end position="91"/>
    </location>
</feature>
<sequence length="299" mass="32246">MLFLVFPAIDRNISHIFFQPGTGFPAARIELLRSFRNFASNLAMTLPIVLVVVIVLKLSYPSKPSLLPPRMSLFFITLFLTGPVLLVNGLLKPFWGRPRPVNVEEFGGMWPFLPAWMVGPEGLANRSFSSGEAATAACLLPLILFLPREWRWQVGALLSVFVATVSLNRIAFGAHFLSDVLISIGLMLVLAAALRHLIFVHCRDTLSDEALERQLTALGHRMAADRAAFRRGLSVRLARARGAIASFFASQRIALRNPRRLGTAPGTAAGADTTGRPPAGHAQGGGATVGFGNAAPNGS</sequence>
<comment type="caution">
    <text evidence="4">The sequence shown here is derived from an EMBL/GenBank/DDBJ whole genome shotgun (WGS) entry which is preliminary data.</text>
</comment>
<evidence type="ECO:0000313" key="4">
    <source>
        <dbReference type="EMBL" id="GLK70513.1"/>
    </source>
</evidence>
<dbReference type="RefSeq" id="WP_246544697.1">
    <property type="nucleotide sequence ID" value="NZ_BSFJ01000004.1"/>
</dbReference>
<feature type="compositionally biased region" description="Low complexity" evidence="1">
    <location>
        <begin position="262"/>
        <end position="280"/>
    </location>
</feature>
<keyword evidence="5" id="KW-1185">Reference proteome</keyword>
<name>A0A9W6MXX0_9HYPH</name>
<keyword evidence="2" id="KW-0812">Transmembrane</keyword>
<feature type="transmembrane region" description="Helical" evidence="2">
    <location>
        <begin position="180"/>
        <end position="198"/>
    </location>
</feature>
<dbReference type="SUPFAM" id="SSF48317">
    <property type="entry name" value="Acid phosphatase/Vanadium-dependent haloperoxidase"/>
    <property type="match status" value="1"/>
</dbReference>
<dbReference type="InterPro" id="IPR000326">
    <property type="entry name" value="PAP2/HPO"/>
</dbReference>
<feature type="domain" description="Phosphatidic acid phosphatase type 2/haloperoxidase" evidence="3">
    <location>
        <begin position="79"/>
        <end position="198"/>
    </location>
</feature>
<feature type="region of interest" description="Disordered" evidence="1">
    <location>
        <begin position="260"/>
        <end position="299"/>
    </location>
</feature>
<keyword evidence="2" id="KW-1133">Transmembrane helix</keyword>
<feature type="transmembrane region" description="Helical" evidence="2">
    <location>
        <begin position="154"/>
        <end position="174"/>
    </location>
</feature>
<dbReference type="AlphaFoldDB" id="A0A9W6MXX0"/>
<organism evidence="4 5">
    <name type="scientific">Ancylobacter dichloromethanicus</name>
    <dbReference type="NCBI Taxonomy" id="518825"/>
    <lineage>
        <taxon>Bacteria</taxon>
        <taxon>Pseudomonadati</taxon>
        <taxon>Pseudomonadota</taxon>
        <taxon>Alphaproteobacteria</taxon>
        <taxon>Hyphomicrobiales</taxon>
        <taxon>Xanthobacteraceae</taxon>
        <taxon>Ancylobacter</taxon>
    </lineage>
</organism>
<dbReference type="EMBL" id="BSFJ01000004">
    <property type="protein sequence ID" value="GLK70513.1"/>
    <property type="molecule type" value="Genomic_DNA"/>
</dbReference>
<evidence type="ECO:0000313" key="5">
    <source>
        <dbReference type="Proteomes" id="UP001143370"/>
    </source>
</evidence>
<reference evidence="4" key="1">
    <citation type="journal article" date="2014" name="Int. J. Syst. Evol. Microbiol.">
        <title>Complete genome sequence of Corynebacterium casei LMG S-19264T (=DSM 44701T), isolated from a smear-ripened cheese.</title>
        <authorList>
            <consortium name="US DOE Joint Genome Institute (JGI-PGF)"/>
            <person name="Walter F."/>
            <person name="Albersmeier A."/>
            <person name="Kalinowski J."/>
            <person name="Ruckert C."/>
        </authorList>
    </citation>
    <scope>NUCLEOTIDE SEQUENCE</scope>
    <source>
        <strain evidence="4">VKM B-2484</strain>
    </source>
</reference>
<keyword evidence="2" id="KW-0472">Membrane</keyword>
<gene>
    <name evidence="4" type="ORF">GCM10017643_06280</name>
</gene>
<dbReference type="InterPro" id="IPR036938">
    <property type="entry name" value="PAP2/HPO_sf"/>
</dbReference>